<feature type="compositionally biased region" description="Basic and acidic residues" evidence="1">
    <location>
        <begin position="445"/>
        <end position="462"/>
    </location>
</feature>
<name>A0A023B7D6_GRENI</name>
<sequence length="480" mass="51856">MSEYWKSVAKHHCGVCNVWLSGHPRNVAAHNASEVHKGRKESTLKRLAEEEREKAAAAQHVQDTLRAIEGAALASMQAAIQDDVLFPDPSTFVPGPDGLQSSGLPPPAKPWSATTKPTPAEPVRPPPRDYRAPNPMHQFVSEAQRERDKGDLADFIRNRLLDRKTTTSRLPPAGPAAEKKGAYVTCGRADAAASVSDDDVDLSGLDPTFYGAFEELPDRLQKSRRAQNVGNWVEELHETTGLPVYFNALLNVKLWVKPEFPEHTLRLRGADPPESGAASGSEALSGTQGVAVQGRSKEPTEAEAGSEPGPKSLSTLPPSTEPPVKPPWTEAPSEESEEMTLEAIMRRARQLQTTHGAAAGAPGQWQVVNEGEQVMCGDVRARSVCDDLGASREAVRESDNIVDELVETDLERRQYQQYRFGTTCTGTGTGAGVGPGSRFKKRKLVKGDDEKTVKGDDEKTVEGEDEKMVEDRSGSGAGGS</sequence>
<organism evidence="2 3">
    <name type="scientific">Gregarina niphandrodes</name>
    <name type="common">Septate eugregarine</name>
    <dbReference type="NCBI Taxonomy" id="110365"/>
    <lineage>
        <taxon>Eukaryota</taxon>
        <taxon>Sar</taxon>
        <taxon>Alveolata</taxon>
        <taxon>Apicomplexa</taxon>
        <taxon>Conoidasida</taxon>
        <taxon>Gregarinasina</taxon>
        <taxon>Eugregarinorida</taxon>
        <taxon>Gregarinidae</taxon>
        <taxon>Gregarina</taxon>
    </lineage>
</organism>
<dbReference type="RefSeq" id="XP_011130286.1">
    <property type="nucleotide sequence ID" value="XM_011131984.1"/>
</dbReference>
<dbReference type="Proteomes" id="UP000019763">
    <property type="component" value="Unassembled WGS sequence"/>
</dbReference>
<protein>
    <recommendedName>
        <fullName evidence="4">U1-type domain-containing protein</fullName>
    </recommendedName>
</protein>
<evidence type="ECO:0008006" key="4">
    <source>
        <dbReference type="Google" id="ProtNLM"/>
    </source>
</evidence>
<accession>A0A023B7D6</accession>
<dbReference type="PANTHER" id="PTHR13173:SF10">
    <property type="entry name" value="WW DOMAIN-BINDING PROTEIN 4"/>
    <property type="match status" value="1"/>
</dbReference>
<evidence type="ECO:0000313" key="3">
    <source>
        <dbReference type="Proteomes" id="UP000019763"/>
    </source>
</evidence>
<feature type="region of interest" description="Disordered" evidence="1">
    <location>
        <begin position="89"/>
        <end position="132"/>
    </location>
</feature>
<dbReference type="GeneID" id="22912571"/>
<feature type="region of interest" description="Disordered" evidence="1">
    <location>
        <begin position="423"/>
        <end position="480"/>
    </location>
</feature>
<dbReference type="GO" id="GO:0003723">
    <property type="term" value="F:RNA binding"/>
    <property type="evidence" value="ECO:0007669"/>
    <property type="project" value="TreeGrafter"/>
</dbReference>
<evidence type="ECO:0000313" key="2">
    <source>
        <dbReference type="EMBL" id="EZG67241.1"/>
    </source>
</evidence>
<dbReference type="PANTHER" id="PTHR13173">
    <property type="entry name" value="WW DOMAIN BINDING PROTEIN 4"/>
    <property type="match status" value="1"/>
</dbReference>
<feature type="compositionally biased region" description="Low complexity" evidence="1">
    <location>
        <begin position="274"/>
        <end position="286"/>
    </location>
</feature>
<dbReference type="GO" id="GO:0000398">
    <property type="term" value="P:mRNA splicing, via spliceosome"/>
    <property type="evidence" value="ECO:0007669"/>
    <property type="project" value="InterPro"/>
</dbReference>
<keyword evidence="3" id="KW-1185">Reference proteome</keyword>
<reference evidence="2" key="1">
    <citation type="submission" date="2013-12" db="EMBL/GenBank/DDBJ databases">
        <authorList>
            <person name="Omoto C.K."/>
            <person name="Sibley D."/>
            <person name="Venepally P."/>
            <person name="Hadjithomas M."/>
            <person name="Karamycheva S."/>
            <person name="Brunk B."/>
            <person name="Roos D."/>
            <person name="Caler E."/>
            <person name="Lorenzi H."/>
        </authorList>
    </citation>
    <scope>NUCLEOTIDE SEQUENCE</scope>
</reference>
<feature type="compositionally biased region" description="Low complexity" evidence="1">
    <location>
        <begin position="308"/>
        <end position="318"/>
    </location>
</feature>
<proteinExistence type="predicted"/>
<feature type="region of interest" description="Disordered" evidence="1">
    <location>
        <begin position="266"/>
        <end position="338"/>
    </location>
</feature>
<dbReference type="EMBL" id="AFNH02000528">
    <property type="protein sequence ID" value="EZG67241.1"/>
    <property type="molecule type" value="Genomic_DNA"/>
</dbReference>
<dbReference type="InterPro" id="IPR040023">
    <property type="entry name" value="WBP4"/>
</dbReference>
<dbReference type="VEuPathDB" id="CryptoDB:GNI_070270"/>
<evidence type="ECO:0000256" key="1">
    <source>
        <dbReference type="SAM" id="MobiDB-lite"/>
    </source>
</evidence>
<dbReference type="GO" id="GO:0071011">
    <property type="term" value="C:precatalytic spliceosome"/>
    <property type="evidence" value="ECO:0007669"/>
    <property type="project" value="TreeGrafter"/>
</dbReference>
<comment type="caution">
    <text evidence="2">The sequence shown here is derived from an EMBL/GenBank/DDBJ whole genome shotgun (WGS) entry which is preliminary data.</text>
</comment>
<dbReference type="AlphaFoldDB" id="A0A023B7D6"/>
<gene>
    <name evidence="2" type="ORF">GNI_070270</name>
</gene>